<feature type="domain" description="BD-FAE-like" evidence="2">
    <location>
        <begin position="19"/>
        <end position="233"/>
    </location>
</feature>
<dbReference type="Proteomes" id="UP001063166">
    <property type="component" value="Unassembled WGS sequence"/>
</dbReference>
<keyword evidence="4" id="KW-1185">Reference proteome</keyword>
<keyword evidence="1 3" id="KW-0378">Hydrolase</keyword>
<dbReference type="SUPFAM" id="SSF53474">
    <property type="entry name" value="alpha/beta-Hydrolases"/>
    <property type="match status" value="1"/>
</dbReference>
<gene>
    <name evidence="3" type="ORF">LshimejAT787_0206050</name>
</gene>
<comment type="caution">
    <text evidence="3">The sequence shown here is derived from an EMBL/GenBank/DDBJ whole genome shotgun (WGS) entry which is preliminary data.</text>
</comment>
<dbReference type="InterPro" id="IPR050300">
    <property type="entry name" value="GDXG_lipolytic_enzyme"/>
</dbReference>
<sequence length="277" mass="31164">MEFLDIPYSAYTTDAQRQLDIHMPGDAVPNPLPPLIVFIHGGAWRTEDKGEHRKLARDLATATGFPVAVPNYRLTPRDPPDDNHFRHPGHAEDALQALIFLTTWKGPSAVGRPIYDPNRFYLMGHSCGAHMLSSIFLDSSSVTPTLAPPPSLLRAVQKIIMSEGIYDLDLLLSTFPNYRDWFVAPAFGRRESYAPFSTTTYPLIDKRIKWLIIHSKGDTLVDLPQSDAMYQHLCELNGGDASTRIHRNTEQLSGEHNDILLGLEFVEIVKNYILDDE</sequence>
<dbReference type="PANTHER" id="PTHR48081:SF33">
    <property type="entry name" value="KYNURENINE FORMAMIDASE"/>
    <property type="match status" value="1"/>
</dbReference>
<dbReference type="PANTHER" id="PTHR48081">
    <property type="entry name" value="AB HYDROLASE SUPERFAMILY PROTEIN C4A8.06C"/>
    <property type="match status" value="1"/>
</dbReference>
<organism evidence="3 4">
    <name type="scientific">Lyophyllum shimeji</name>
    <name type="common">Hon-shimeji</name>
    <name type="synonym">Tricholoma shimeji</name>
    <dbReference type="NCBI Taxonomy" id="47721"/>
    <lineage>
        <taxon>Eukaryota</taxon>
        <taxon>Fungi</taxon>
        <taxon>Dikarya</taxon>
        <taxon>Basidiomycota</taxon>
        <taxon>Agaricomycotina</taxon>
        <taxon>Agaricomycetes</taxon>
        <taxon>Agaricomycetidae</taxon>
        <taxon>Agaricales</taxon>
        <taxon>Tricholomatineae</taxon>
        <taxon>Lyophyllaceae</taxon>
        <taxon>Lyophyllum</taxon>
    </lineage>
</organism>
<dbReference type="OrthoDB" id="6495301at2759"/>
<evidence type="ECO:0000313" key="3">
    <source>
        <dbReference type="EMBL" id="GLB35040.1"/>
    </source>
</evidence>
<name>A0A9P3PFH0_LYOSH</name>
<dbReference type="AlphaFoldDB" id="A0A9P3PFH0"/>
<dbReference type="GO" id="GO:0016787">
    <property type="term" value="F:hydrolase activity"/>
    <property type="evidence" value="ECO:0007669"/>
    <property type="project" value="UniProtKB-KW"/>
</dbReference>
<dbReference type="EMBL" id="BRPK01000002">
    <property type="protein sequence ID" value="GLB35040.1"/>
    <property type="molecule type" value="Genomic_DNA"/>
</dbReference>
<dbReference type="Pfam" id="PF20434">
    <property type="entry name" value="BD-FAE"/>
    <property type="match status" value="1"/>
</dbReference>
<evidence type="ECO:0000313" key="4">
    <source>
        <dbReference type="Proteomes" id="UP001063166"/>
    </source>
</evidence>
<protein>
    <submittedName>
        <fullName evidence="3">Alpha/beta hydrolase fold</fullName>
    </submittedName>
</protein>
<evidence type="ECO:0000259" key="2">
    <source>
        <dbReference type="Pfam" id="PF20434"/>
    </source>
</evidence>
<dbReference type="Gene3D" id="3.40.50.1820">
    <property type="entry name" value="alpha/beta hydrolase"/>
    <property type="match status" value="1"/>
</dbReference>
<dbReference type="InterPro" id="IPR049492">
    <property type="entry name" value="BD-FAE-like_dom"/>
</dbReference>
<proteinExistence type="predicted"/>
<dbReference type="InterPro" id="IPR029058">
    <property type="entry name" value="AB_hydrolase_fold"/>
</dbReference>
<accession>A0A9P3PFH0</accession>
<evidence type="ECO:0000256" key="1">
    <source>
        <dbReference type="ARBA" id="ARBA00022801"/>
    </source>
</evidence>
<reference evidence="3" key="1">
    <citation type="submission" date="2022-07" db="EMBL/GenBank/DDBJ databases">
        <title>The genome of Lyophyllum shimeji provides insight into the initial evolution of ectomycorrhizal fungal genome.</title>
        <authorList>
            <person name="Kobayashi Y."/>
            <person name="Shibata T."/>
            <person name="Hirakawa H."/>
            <person name="Shigenobu S."/>
            <person name="Nishiyama T."/>
            <person name="Yamada A."/>
            <person name="Hasebe M."/>
            <person name="Kawaguchi M."/>
        </authorList>
    </citation>
    <scope>NUCLEOTIDE SEQUENCE</scope>
    <source>
        <strain evidence="3">AT787</strain>
    </source>
</reference>